<sequence length="96" mass="11524">MGLNIMYLIRQVVSVAFEVYSWILIVRILLSWIKHNPYQPIIRFIYEVTEPYLRIFRRIVPAYGPVDFSPIIAFFALRIIEWIVIRVLYYISLGML</sequence>
<dbReference type="InterPro" id="IPR003425">
    <property type="entry name" value="CCB3/YggT"/>
</dbReference>
<keyword evidence="4" id="KW-1185">Reference proteome</keyword>
<name>A0A4Y7RMT9_9FIRM</name>
<dbReference type="Pfam" id="PF02325">
    <property type="entry name" value="CCB3_YggT"/>
    <property type="match status" value="1"/>
</dbReference>
<dbReference type="AlphaFoldDB" id="A0A4Y7RMT9"/>
<evidence type="ECO:0008006" key="5">
    <source>
        <dbReference type="Google" id="ProtNLM"/>
    </source>
</evidence>
<reference evidence="3 4" key="1">
    <citation type="journal article" date="2018" name="Environ. Microbiol.">
        <title>Novel energy conservation strategies and behaviour of Pelotomaculum schinkii driving syntrophic propionate catabolism.</title>
        <authorList>
            <person name="Hidalgo-Ahumada C.A.P."/>
            <person name="Nobu M.K."/>
            <person name="Narihiro T."/>
            <person name="Tamaki H."/>
            <person name="Liu W.T."/>
            <person name="Kamagata Y."/>
            <person name="Stams A.J.M."/>
            <person name="Imachi H."/>
            <person name="Sousa D.Z."/>
        </authorList>
    </citation>
    <scope>NUCLEOTIDE SEQUENCE [LARGE SCALE GENOMIC DNA]</scope>
    <source>
        <strain evidence="3 4">MGP</strain>
    </source>
</reference>
<proteinExistence type="inferred from homology"/>
<comment type="caution">
    <text evidence="3">The sequence shown here is derived from an EMBL/GenBank/DDBJ whole genome shotgun (WGS) entry which is preliminary data.</text>
</comment>
<feature type="transmembrane region" description="Helical" evidence="2">
    <location>
        <begin position="71"/>
        <end position="91"/>
    </location>
</feature>
<keyword evidence="2" id="KW-1133">Transmembrane helix</keyword>
<feature type="transmembrane region" description="Helical" evidence="2">
    <location>
        <begin position="12"/>
        <end position="33"/>
    </location>
</feature>
<dbReference type="EMBL" id="QFFZ01000029">
    <property type="protein sequence ID" value="TEB10295.1"/>
    <property type="molecule type" value="Genomic_DNA"/>
</dbReference>
<dbReference type="PANTHER" id="PTHR33219">
    <property type="entry name" value="YLMG HOMOLOG PROTEIN 2, CHLOROPLASTIC"/>
    <property type="match status" value="1"/>
</dbReference>
<evidence type="ECO:0000313" key="4">
    <source>
        <dbReference type="Proteomes" id="UP000297597"/>
    </source>
</evidence>
<evidence type="ECO:0000256" key="1">
    <source>
        <dbReference type="ARBA" id="ARBA00010894"/>
    </source>
</evidence>
<protein>
    <recommendedName>
        <fullName evidence="5">YggT family protein</fullName>
    </recommendedName>
</protein>
<keyword evidence="2" id="KW-0812">Transmembrane</keyword>
<evidence type="ECO:0000313" key="3">
    <source>
        <dbReference type="EMBL" id="TEB10295.1"/>
    </source>
</evidence>
<accession>A0A4Y7RMT9</accession>
<dbReference type="Proteomes" id="UP000297597">
    <property type="component" value="Unassembled WGS sequence"/>
</dbReference>
<dbReference type="GO" id="GO:0016020">
    <property type="term" value="C:membrane"/>
    <property type="evidence" value="ECO:0007669"/>
    <property type="project" value="InterPro"/>
</dbReference>
<organism evidence="3 4">
    <name type="scientific">Pelotomaculum propionicicum</name>
    <dbReference type="NCBI Taxonomy" id="258475"/>
    <lineage>
        <taxon>Bacteria</taxon>
        <taxon>Bacillati</taxon>
        <taxon>Bacillota</taxon>
        <taxon>Clostridia</taxon>
        <taxon>Eubacteriales</taxon>
        <taxon>Desulfotomaculaceae</taxon>
        <taxon>Pelotomaculum</taxon>
    </lineage>
</organism>
<comment type="similarity">
    <text evidence="1">Belongs to the YggT family.</text>
</comment>
<dbReference type="PANTHER" id="PTHR33219:SF14">
    <property type="entry name" value="PROTEIN COFACTOR ASSEMBLY OF COMPLEX C SUBUNIT B CCB3, CHLOROPLASTIC-RELATED"/>
    <property type="match status" value="1"/>
</dbReference>
<dbReference type="RefSeq" id="WP_243119836.1">
    <property type="nucleotide sequence ID" value="NZ_QFFZ01000029.1"/>
</dbReference>
<evidence type="ECO:0000256" key="2">
    <source>
        <dbReference type="SAM" id="Phobius"/>
    </source>
</evidence>
<keyword evidence="2" id="KW-0472">Membrane</keyword>
<gene>
    <name evidence="3" type="ORF">Pmgp_02492</name>
</gene>